<dbReference type="SMART" id="SM00132">
    <property type="entry name" value="LIM"/>
    <property type="match status" value="3"/>
</dbReference>
<evidence type="ECO:0000256" key="8">
    <source>
        <dbReference type="SAM" id="MobiDB-lite"/>
    </source>
</evidence>
<comment type="subcellular location">
    <subcellularLocation>
        <location evidence="1">Nucleus</location>
    </subcellularLocation>
</comment>
<feature type="compositionally biased region" description="Polar residues" evidence="8">
    <location>
        <begin position="275"/>
        <end position="284"/>
    </location>
</feature>
<evidence type="ECO:0000259" key="9">
    <source>
        <dbReference type="PROSITE" id="PS50023"/>
    </source>
</evidence>
<keyword evidence="5" id="KW-0539">Nucleus</keyword>
<feature type="domain" description="LIM zinc-binding" evidence="9">
    <location>
        <begin position="741"/>
        <end position="805"/>
    </location>
</feature>
<evidence type="ECO:0000256" key="5">
    <source>
        <dbReference type="ARBA" id="ARBA00023242"/>
    </source>
</evidence>
<dbReference type="Gene3D" id="1.10.555.10">
    <property type="entry name" value="Rho GTPase activation protein"/>
    <property type="match status" value="1"/>
</dbReference>
<evidence type="ECO:0000256" key="2">
    <source>
        <dbReference type="ARBA" id="ARBA00022723"/>
    </source>
</evidence>
<dbReference type="Proteomes" id="UP000825438">
    <property type="component" value="Chromosome II"/>
</dbReference>
<feature type="compositionally biased region" description="Basic and acidic residues" evidence="8">
    <location>
        <begin position="1"/>
        <end position="10"/>
    </location>
</feature>
<dbReference type="PROSITE" id="PS50157">
    <property type="entry name" value="ZINC_FINGER_C2H2_2"/>
    <property type="match status" value="1"/>
</dbReference>
<feature type="domain" description="Rho-GAP" evidence="11">
    <location>
        <begin position="1114"/>
        <end position="1323"/>
    </location>
</feature>
<evidence type="ECO:0000256" key="4">
    <source>
        <dbReference type="ARBA" id="ARBA00022833"/>
    </source>
</evidence>
<dbReference type="CDD" id="cd09391">
    <property type="entry name" value="LIM1_Lrg1p_like"/>
    <property type="match status" value="1"/>
</dbReference>
<dbReference type="Pfam" id="PF00620">
    <property type="entry name" value="RhoGAP"/>
    <property type="match status" value="1"/>
</dbReference>
<dbReference type="Gene3D" id="2.10.110.10">
    <property type="entry name" value="Cysteine Rich Protein"/>
    <property type="match status" value="4"/>
</dbReference>
<gene>
    <name evidence="12" type="ORF">CA7LBN_002319</name>
</gene>
<dbReference type="PROSITE" id="PS00478">
    <property type="entry name" value="LIM_DOMAIN_1"/>
    <property type="match status" value="1"/>
</dbReference>
<evidence type="ECO:0000259" key="10">
    <source>
        <dbReference type="PROSITE" id="PS50157"/>
    </source>
</evidence>
<dbReference type="SUPFAM" id="SSF57716">
    <property type="entry name" value="Glucocorticoid receptor-like (DNA-binding domain)"/>
    <property type="match status" value="3"/>
</dbReference>
<feature type="region of interest" description="Disordered" evidence="8">
    <location>
        <begin position="66"/>
        <end position="330"/>
    </location>
</feature>
<evidence type="ECO:0000256" key="1">
    <source>
        <dbReference type="ARBA" id="ARBA00004123"/>
    </source>
</evidence>
<dbReference type="SUPFAM" id="SSF48350">
    <property type="entry name" value="GTPase activation domain, GAP"/>
    <property type="match status" value="1"/>
</dbReference>
<dbReference type="GO" id="GO:0030036">
    <property type="term" value="P:actin cytoskeleton organization"/>
    <property type="evidence" value="ECO:0007669"/>
    <property type="project" value="TreeGrafter"/>
</dbReference>
<dbReference type="GO" id="GO:0008270">
    <property type="term" value="F:zinc ion binding"/>
    <property type="evidence" value="ECO:0007669"/>
    <property type="project" value="UniProtKB-KW"/>
</dbReference>
<evidence type="ECO:0000256" key="3">
    <source>
        <dbReference type="ARBA" id="ARBA00022737"/>
    </source>
</evidence>
<feature type="region of interest" description="Disordered" evidence="8">
    <location>
        <begin position="907"/>
        <end position="940"/>
    </location>
</feature>
<accession>A0A8F3AHQ3</accession>
<dbReference type="CDD" id="cd09392">
    <property type="entry name" value="LIM2_Lrg1p_like"/>
    <property type="match status" value="1"/>
</dbReference>
<dbReference type="InterPro" id="IPR000198">
    <property type="entry name" value="RhoGAP_dom"/>
</dbReference>
<feature type="compositionally biased region" description="Low complexity" evidence="8">
    <location>
        <begin position="131"/>
        <end position="141"/>
    </location>
</feature>
<reference evidence="12" key="1">
    <citation type="submission" date="2021-06" db="EMBL/GenBank/DDBJ databases">
        <title>Candida auris outbreak in lebanese hospital.</title>
        <authorList>
            <person name="Finianos M."/>
        </authorList>
    </citation>
    <scope>NUCLEOTIDE SEQUENCE</scope>
    <source>
        <strain evidence="12">CA7LBN</strain>
    </source>
</reference>
<feature type="region of interest" description="Disordered" evidence="8">
    <location>
        <begin position="1"/>
        <end position="52"/>
    </location>
</feature>
<dbReference type="Gene3D" id="3.10.20.90">
    <property type="entry name" value="Phosphatidylinositol 3-kinase Catalytic Subunit, Chain A, domain 1"/>
    <property type="match status" value="1"/>
</dbReference>
<feature type="region of interest" description="Disordered" evidence="8">
    <location>
        <begin position="841"/>
        <end position="867"/>
    </location>
</feature>
<organism evidence="12">
    <name type="scientific">Candidozyma auris</name>
    <name type="common">Yeast</name>
    <name type="synonym">Candida auris</name>
    <dbReference type="NCBI Taxonomy" id="498019"/>
    <lineage>
        <taxon>Eukaryota</taxon>
        <taxon>Fungi</taxon>
        <taxon>Dikarya</taxon>
        <taxon>Ascomycota</taxon>
        <taxon>Saccharomycotina</taxon>
        <taxon>Pichiomycetes</taxon>
        <taxon>Metschnikowiaceae</taxon>
        <taxon>Candidozyma</taxon>
    </lineage>
</organism>
<dbReference type="GO" id="GO:0030695">
    <property type="term" value="F:GTPase regulator activity"/>
    <property type="evidence" value="ECO:0007669"/>
    <property type="project" value="UniProtKB-ARBA"/>
</dbReference>
<dbReference type="GO" id="GO:0007165">
    <property type="term" value="P:signal transduction"/>
    <property type="evidence" value="ECO:0007669"/>
    <property type="project" value="InterPro"/>
</dbReference>
<dbReference type="PROSITE" id="PS50238">
    <property type="entry name" value="RHOGAP"/>
    <property type="match status" value="1"/>
</dbReference>
<feature type="compositionally biased region" description="Polar residues" evidence="8">
    <location>
        <begin position="21"/>
        <end position="52"/>
    </location>
</feature>
<dbReference type="InterPro" id="IPR008936">
    <property type="entry name" value="Rho_GTPase_activation_prot"/>
</dbReference>
<keyword evidence="2 7" id="KW-0479">Metal-binding</keyword>
<feature type="domain" description="LIM zinc-binding" evidence="9">
    <location>
        <begin position="400"/>
        <end position="460"/>
    </location>
</feature>
<keyword evidence="7" id="KW-0440">LIM domain</keyword>
<keyword evidence="6" id="KW-0863">Zinc-finger</keyword>
<keyword evidence="4 7" id="KW-0862">Zinc</keyword>
<evidence type="ECO:0000256" key="7">
    <source>
        <dbReference type="PROSITE-ProRule" id="PRU00125"/>
    </source>
</evidence>
<feature type="compositionally biased region" description="Polar residues" evidence="8">
    <location>
        <begin position="924"/>
        <end position="937"/>
    </location>
</feature>
<feature type="domain" description="C2H2-type" evidence="10">
    <location>
        <begin position="426"/>
        <end position="451"/>
    </location>
</feature>
<dbReference type="Pfam" id="PF01722">
    <property type="entry name" value="BolA"/>
    <property type="match status" value="1"/>
</dbReference>
<dbReference type="GO" id="GO:0005737">
    <property type="term" value="C:cytoplasm"/>
    <property type="evidence" value="ECO:0007669"/>
    <property type="project" value="TreeGrafter"/>
</dbReference>
<dbReference type="InterPro" id="IPR001781">
    <property type="entry name" value="Znf_LIM"/>
</dbReference>
<protein>
    <submittedName>
        <fullName evidence="12">Uncharacterized protein</fullName>
    </submittedName>
</protein>
<evidence type="ECO:0000313" key="12">
    <source>
        <dbReference type="EMBL" id="QWW23518.1"/>
    </source>
</evidence>
<dbReference type="InterPro" id="IPR002634">
    <property type="entry name" value="BolA"/>
</dbReference>
<feature type="domain" description="LIM zinc-binding" evidence="9">
    <location>
        <begin position="333"/>
        <end position="397"/>
    </location>
</feature>
<keyword evidence="3" id="KW-0677">Repeat</keyword>
<dbReference type="SUPFAM" id="SSF82657">
    <property type="entry name" value="BolA-like"/>
    <property type="match status" value="1"/>
</dbReference>
<evidence type="ECO:0000259" key="11">
    <source>
        <dbReference type="PROSITE" id="PS50238"/>
    </source>
</evidence>
<dbReference type="InterPro" id="IPR036065">
    <property type="entry name" value="BolA-like_sf"/>
</dbReference>
<feature type="compositionally biased region" description="Low complexity" evidence="8">
    <location>
        <begin position="71"/>
        <end position="86"/>
    </location>
</feature>
<dbReference type="PANTHER" id="PTHR24215">
    <property type="entry name" value="RHO-GTPASE-ACTIVATING PROTEIN LRG1"/>
    <property type="match status" value="1"/>
</dbReference>
<sequence length="1471" mass="164664">MRHSENRNSDFHSSPKRFLKTLTSSPLRQYSKSPSQSAPNGHSRSLSHEAFQSKNVQTSLEWTNLIPPLPAASSNHSNSSSSSSANELGLPPQRHSIAISPISSKNIPDMLQPSPDPSKEKEFEFPKFPASNSRTSSSGSSMENRNPFRKQEKEQIAKSDRSKQTNAQPFQASQLRPQQKALDQQGPQQPHPVHPLPIRHPQTHPQVHKPGHGSSSPFNPPIQRPMSEEFNFSPTPPPQRQPSSKSSQPESHKATKGITQPQSRPPKFQPPGTPSAPSRQVTPNSQTSSISSTQPSIPVPDGSSLSLTRKESSRSQLQRTPQEMRPSGTRKRKVCKVCNEQIGGQFVRALNNAYHVECFTCQECGQQCSAKFFPQEITQQDGTTTQVPLCEYDYFKKLDLICHNCNCALRGPYITALGNKYHVEHFKCSECGKVFDSEESYYEHENNIYCHYHYSKLFATKCEGCQSSIVKQFVELFKGGKNQQWHPECYMVYKFWNVFITPDSVGVQSKFDLEDKPVASFLENNVDPDKLLVIEQQIENVVMRCWLVLSGFEETLASCISSMLLSACTGKRSDGILATSKLIVYVEILFSALDFVQNMCVECNEDPARVQQSRTASGDEIYSADAFDNFQPLRKEPRNISGKLMSYLAILRKSTKIVNSGTLSAELLSVITGCAHYLKLLFRTGLNNALKLNKFRGDTRALDGFLKSAKRYEEIEKALTDPTSGLPSLEQRLNVPQNATDACRACRKSIEASCYRFKNIRWHKKCFQCSSCQRTPSQEFKVENFLCGADDSVLCVECSKSNAKAGMGYQFGFIAVTDLSQLVYLLKIAIYRTKVAMKKDDENSRKSEYGNVRPQMSNIAEEESQVSDTETVFSKTLNDVTSLRTKRESQKLSNSVKKSVRKSVILEAPEADSAREDNADRDASGQTRKASSASSLSFVMGQGDGDQANFSAHKSLKIMDEPPLVVASGSLGRTSDLLKNEKSLTLDDIPRIVAAEQARDQRPNAFKHHNSLYEKAQPLKASNGGSIHQFKGSQDLTLSNNLAVPVKIKYYSELSKSEHFVMRHIAVEALLAIRGNQSREELVSLIQTRKSPTFWDKFKFGGGDRNKTMNVFGTDLQDLTKRYGVDSDLGVGPAQLRIPIVVDDVVNSLRKKDMSVEGIFRLNGNIKNLRELTEQINKNPLKSPEFHNYSAVQLAALLKKWLRELPNPLLTFNLFDLWISSRKTNDPTMCKRILQLTYCMLPRSHRNLLEVLLHFFRWVASFASTDEESGSKMDTHNLATVLAPNILVSRAQSAEGGQAQSGESYFLAIEVVNQMIEIHEELAVIPPDLWNVFEKCQFSNAPKLDTLSSKDIFAKVQKAAKEDPDVFKRFVEMEASTKLNQQNTIKRGQMKVDAVIILERLKAKLVQVEDMSGGCGQAFAVIIVSDEFKGKNKLMRHRLVNNALKDEIAAIHAFTQKGFTPEEWSAQGGIL</sequence>
<dbReference type="GO" id="GO:0005634">
    <property type="term" value="C:nucleus"/>
    <property type="evidence" value="ECO:0007669"/>
    <property type="project" value="UniProtKB-SubCell"/>
</dbReference>
<name>A0A8F3AHQ3_CANAR</name>
<feature type="compositionally biased region" description="Polar residues" evidence="8">
    <location>
        <begin position="164"/>
        <end position="177"/>
    </location>
</feature>
<feature type="compositionally biased region" description="Basic and acidic residues" evidence="8">
    <location>
        <begin position="912"/>
        <end position="923"/>
    </location>
</feature>
<feature type="compositionally biased region" description="Basic and acidic residues" evidence="8">
    <location>
        <begin position="149"/>
        <end position="163"/>
    </location>
</feature>
<dbReference type="PANTHER" id="PTHR24215:SF10">
    <property type="entry name" value="RHO-GTPASE-ACTIVATING PROTEIN LRG1"/>
    <property type="match status" value="1"/>
</dbReference>
<dbReference type="EMBL" id="CP076750">
    <property type="protein sequence ID" value="QWW23518.1"/>
    <property type="molecule type" value="Genomic_DNA"/>
</dbReference>
<evidence type="ECO:0000256" key="6">
    <source>
        <dbReference type="PROSITE-ProRule" id="PRU00042"/>
    </source>
</evidence>
<dbReference type="Pfam" id="PF00412">
    <property type="entry name" value="LIM"/>
    <property type="match status" value="2"/>
</dbReference>
<dbReference type="InterPro" id="IPR013087">
    <property type="entry name" value="Znf_C2H2_type"/>
</dbReference>
<feature type="compositionally biased region" description="Low complexity" evidence="8">
    <location>
        <begin position="285"/>
        <end position="296"/>
    </location>
</feature>
<dbReference type="SMART" id="SM00324">
    <property type="entry name" value="RhoGAP"/>
    <property type="match status" value="1"/>
</dbReference>
<proteinExistence type="predicted"/>
<feature type="compositionally biased region" description="Pro residues" evidence="8">
    <location>
        <begin position="263"/>
        <end position="274"/>
    </location>
</feature>
<dbReference type="PROSITE" id="PS50023">
    <property type="entry name" value="LIM_DOMAIN_2"/>
    <property type="match status" value="3"/>
</dbReference>